<dbReference type="CDD" id="cd08460">
    <property type="entry name" value="PBP2_DntR_like_1"/>
    <property type="match status" value="1"/>
</dbReference>
<dbReference type="InterPro" id="IPR036390">
    <property type="entry name" value="WH_DNA-bd_sf"/>
</dbReference>
<dbReference type="EMBL" id="JAUQSZ010000001">
    <property type="protein sequence ID" value="MDO7840805.1"/>
    <property type="molecule type" value="Genomic_DNA"/>
</dbReference>
<evidence type="ECO:0000256" key="3">
    <source>
        <dbReference type="ARBA" id="ARBA00023125"/>
    </source>
</evidence>
<dbReference type="SUPFAM" id="SSF53850">
    <property type="entry name" value="Periplasmic binding protein-like II"/>
    <property type="match status" value="1"/>
</dbReference>
<dbReference type="Proteomes" id="UP001176468">
    <property type="component" value="Unassembled WGS sequence"/>
</dbReference>
<proteinExistence type="inferred from homology"/>
<dbReference type="InterPro" id="IPR005119">
    <property type="entry name" value="LysR_subst-bd"/>
</dbReference>
<organism evidence="6 7">
    <name type="scientific">Sphingomonas immobilis</name>
    <dbReference type="NCBI Taxonomy" id="3063997"/>
    <lineage>
        <taxon>Bacteria</taxon>
        <taxon>Pseudomonadati</taxon>
        <taxon>Pseudomonadota</taxon>
        <taxon>Alphaproteobacteria</taxon>
        <taxon>Sphingomonadales</taxon>
        <taxon>Sphingomonadaceae</taxon>
        <taxon>Sphingomonas</taxon>
    </lineage>
</organism>
<gene>
    <name evidence="6" type="ORF">Q5H94_00560</name>
</gene>
<dbReference type="PANTHER" id="PTHR30118">
    <property type="entry name" value="HTH-TYPE TRANSCRIPTIONAL REGULATOR LEUO-RELATED"/>
    <property type="match status" value="1"/>
</dbReference>
<dbReference type="PROSITE" id="PS50931">
    <property type="entry name" value="HTH_LYSR"/>
    <property type="match status" value="1"/>
</dbReference>
<evidence type="ECO:0000256" key="2">
    <source>
        <dbReference type="ARBA" id="ARBA00023015"/>
    </source>
</evidence>
<keyword evidence="7" id="KW-1185">Reference proteome</keyword>
<dbReference type="PANTHER" id="PTHR30118:SF15">
    <property type="entry name" value="TRANSCRIPTIONAL REGULATORY PROTEIN"/>
    <property type="match status" value="1"/>
</dbReference>
<evidence type="ECO:0000256" key="1">
    <source>
        <dbReference type="ARBA" id="ARBA00009437"/>
    </source>
</evidence>
<dbReference type="RefSeq" id="WP_304559048.1">
    <property type="nucleotide sequence ID" value="NZ_JAUQSZ010000001.1"/>
</dbReference>
<dbReference type="Pfam" id="PF00126">
    <property type="entry name" value="HTH_1"/>
    <property type="match status" value="1"/>
</dbReference>
<comment type="caution">
    <text evidence="6">The sequence shown here is derived from an EMBL/GenBank/DDBJ whole genome shotgun (WGS) entry which is preliminary data.</text>
</comment>
<evidence type="ECO:0000256" key="4">
    <source>
        <dbReference type="ARBA" id="ARBA00023163"/>
    </source>
</evidence>
<dbReference type="Gene3D" id="1.10.10.10">
    <property type="entry name" value="Winged helix-like DNA-binding domain superfamily/Winged helix DNA-binding domain"/>
    <property type="match status" value="1"/>
</dbReference>
<reference evidence="6" key="1">
    <citation type="submission" date="2023-07" db="EMBL/GenBank/DDBJ databases">
        <authorList>
            <person name="Kim M.K."/>
        </authorList>
    </citation>
    <scope>NUCLEOTIDE SEQUENCE</scope>
    <source>
        <strain evidence="6">CA1-15</strain>
    </source>
</reference>
<dbReference type="Gene3D" id="3.40.190.10">
    <property type="entry name" value="Periplasmic binding protein-like II"/>
    <property type="match status" value="2"/>
</dbReference>
<feature type="domain" description="HTH lysR-type" evidence="5">
    <location>
        <begin position="5"/>
        <end position="62"/>
    </location>
</feature>
<keyword evidence="4" id="KW-0804">Transcription</keyword>
<dbReference type="InterPro" id="IPR036388">
    <property type="entry name" value="WH-like_DNA-bd_sf"/>
</dbReference>
<comment type="similarity">
    <text evidence="1">Belongs to the LysR transcriptional regulatory family.</text>
</comment>
<name>A0ABT8ZTB4_9SPHN</name>
<evidence type="ECO:0000313" key="7">
    <source>
        <dbReference type="Proteomes" id="UP001176468"/>
    </source>
</evidence>
<dbReference type="InterPro" id="IPR000847">
    <property type="entry name" value="LysR_HTH_N"/>
</dbReference>
<protein>
    <submittedName>
        <fullName evidence="6">LysR family transcriptional regulator</fullName>
    </submittedName>
</protein>
<dbReference type="InterPro" id="IPR050389">
    <property type="entry name" value="LysR-type_TF"/>
</dbReference>
<dbReference type="SUPFAM" id="SSF46785">
    <property type="entry name" value="Winged helix' DNA-binding domain"/>
    <property type="match status" value="1"/>
</dbReference>
<evidence type="ECO:0000313" key="6">
    <source>
        <dbReference type="EMBL" id="MDO7840805.1"/>
    </source>
</evidence>
<dbReference type="Pfam" id="PF03466">
    <property type="entry name" value="LysR_substrate"/>
    <property type="match status" value="1"/>
</dbReference>
<evidence type="ECO:0000259" key="5">
    <source>
        <dbReference type="PROSITE" id="PS50931"/>
    </source>
</evidence>
<keyword evidence="2" id="KW-0805">Transcription regulation</keyword>
<accession>A0ABT8ZTB4</accession>
<sequence length="307" mass="33448">MTNDVDLNLLVALDALLDEGSVTRAARRLGLSASAMSRTLARLRAATGDPLLVRAGRELAATPRALELRDRVHHLARDARAVLRPVVRALDLTTLDRTFVVRANEGFVDLFAAHLTAAMIREAPRICLHFVPKPNADPLPLREGHIDLDIGLLGHSGPEVRTTTLFHDRFVGAVREGHPLLSGTVTAERYAAFDHVVSSRTNSFRGPVDDALGKRQLRRTIRVVVPGFPDAMRVAQQSDLVALITKACLGNAPTGMPAAAAGLVGFDLPVETPDITVCAMWHPRVDADPAHRWLRETFASVCRRAYL</sequence>
<keyword evidence="3" id="KW-0238">DNA-binding</keyword>